<dbReference type="Gene3D" id="1.25.40.10">
    <property type="entry name" value="Tetratricopeptide repeat domain"/>
    <property type="match status" value="1"/>
</dbReference>
<dbReference type="PANTHER" id="PTHR46575">
    <property type="entry name" value="AMYLOID PROTEIN-BINDING PROTEIN 2"/>
    <property type="match status" value="1"/>
</dbReference>
<dbReference type="Proteomes" id="UP000014760">
    <property type="component" value="Unassembled WGS sequence"/>
</dbReference>
<dbReference type="HOGENOM" id="CLU_378677_0_0_1"/>
<dbReference type="GO" id="GO:1990756">
    <property type="term" value="F:ubiquitin-like ligase-substrate adaptor activity"/>
    <property type="evidence" value="ECO:0007669"/>
    <property type="project" value="TreeGrafter"/>
</dbReference>
<dbReference type="GO" id="GO:0006886">
    <property type="term" value="P:intracellular protein transport"/>
    <property type="evidence" value="ECO:0007669"/>
    <property type="project" value="InterPro"/>
</dbReference>
<dbReference type="Pfam" id="PF00619">
    <property type="entry name" value="CARD"/>
    <property type="match status" value="1"/>
</dbReference>
<dbReference type="GO" id="GO:0042981">
    <property type="term" value="P:regulation of apoptotic process"/>
    <property type="evidence" value="ECO:0007669"/>
    <property type="project" value="InterPro"/>
</dbReference>
<protein>
    <recommendedName>
        <fullName evidence="1">CARD domain-containing protein</fullName>
    </recommendedName>
</protein>
<evidence type="ECO:0000313" key="4">
    <source>
        <dbReference type="Proteomes" id="UP000014760"/>
    </source>
</evidence>
<dbReference type="Gene3D" id="1.10.533.10">
    <property type="entry name" value="Death Domain, Fas"/>
    <property type="match status" value="1"/>
</dbReference>
<reference evidence="2 4" key="2">
    <citation type="journal article" date="2013" name="Nature">
        <title>Insights into bilaterian evolution from three spiralian genomes.</title>
        <authorList>
            <person name="Simakov O."/>
            <person name="Marletaz F."/>
            <person name="Cho S.J."/>
            <person name="Edsinger-Gonzales E."/>
            <person name="Havlak P."/>
            <person name="Hellsten U."/>
            <person name="Kuo D.H."/>
            <person name="Larsson T."/>
            <person name="Lv J."/>
            <person name="Arendt D."/>
            <person name="Savage R."/>
            <person name="Osoegawa K."/>
            <person name="de Jong P."/>
            <person name="Grimwood J."/>
            <person name="Chapman J.A."/>
            <person name="Shapiro H."/>
            <person name="Aerts A."/>
            <person name="Otillar R.P."/>
            <person name="Terry A.Y."/>
            <person name="Boore J.L."/>
            <person name="Grigoriev I.V."/>
            <person name="Lindberg D.R."/>
            <person name="Seaver E.C."/>
            <person name="Weisblat D.A."/>
            <person name="Putnam N.H."/>
            <person name="Rokhsar D.S."/>
        </authorList>
    </citation>
    <scope>NUCLEOTIDE SEQUENCE</scope>
    <source>
        <strain evidence="2 4">I ESC-2004</strain>
    </source>
</reference>
<dbReference type="SUPFAM" id="SSF47986">
    <property type="entry name" value="DEATH domain"/>
    <property type="match status" value="1"/>
</dbReference>
<dbReference type="STRING" id="283909.R7VBZ1"/>
<feature type="domain" description="CARD" evidence="1">
    <location>
        <begin position="1"/>
        <end position="49"/>
    </location>
</feature>
<dbReference type="EnsemblMetazoa" id="CapteT214307">
    <property type="protein sequence ID" value="CapteP214307"/>
    <property type="gene ID" value="CapteG214307"/>
</dbReference>
<dbReference type="AlphaFoldDB" id="R7VBZ1"/>
<dbReference type="GO" id="GO:0043161">
    <property type="term" value="P:proteasome-mediated ubiquitin-dependent protein catabolic process"/>
    <property type="evidence" value="ECO:0007669"/>
    <property type="project" value="TreeGrafter"/>
</dbReference>
<dbReference type="PROSITE" id="PS50209">
    <property type="entry name" value="CARD"/>
    <property type="match status" value="1"/>
</dbReference>
<name>R7VBZ1_CAPTE</name>
<evidence type="ECO:0000313" key="2">
    <source>
        <dbReference type="EMBL" id="ELU16144.1"/>
    </source>
</evidence>
<reference evidence="4" key="1">
    <citation type="submission" date="2012-12" db="EMBL/GenBank/DDBJ databases">
        <authorList>
            <person name="Hellsten U."/>
            <person name="Grimwood J."/>
            <person name="Chapman J.A."/>
            <person name="Shapiro H."/>
            <person name="Aerts A."/>
            <person name="Otillar R.P."/>
            <person name="Terry A.Y."/>
            <person name="Boore J.L."/>
            <person name="Simakov O."/>
            <person name="Marletaz F."/>
            <person name="Cho S.-J."/>
            <person name="Edsinger-Gonzales E."/>
            <person name="Havlak P."/>
            <person name="Kuo D.-H."/>
            <person name="Larsson T."/>
            <person name="Lv J."/>
            <person name="Arendt D."/>
            <person name="Savage R."/>
            <person name="Osoegawa K."/>
            <person name="de Jong P."/>
            <person name="Lindberg D.R."/>
            <person name="Seaver E.C."/>
            <person name="Weisblat D.A."/>
            <person name="Putnam N.H."/>
            <person name="Grigoriev I.V."/>
            <person name="Rokhsar D.S."/>
        </authorList>
    </citation>
    <scope>NUCLEOTIDE SEQUENCE</scope>
    <source>
        <strain evidence="4">I ESC-2004</strain>
    </source>
</reference>
<dbReference type="CDD" id="cd01671">
    <property type="entry name" value="CARD"/>
    <property type="match status" value="1"/>
</dbReference>
<evidence type="ECO:0000259" key="1">
    <source>
        <dbReference type="PROSITE" id="PS50209"/>
    </source>
</evidence>
<accession>R7VBZ1</accession>
<proteinExistence type="predicted"/>
<dbReference type="EMBL" id="AMQN01004361">
    <property type="status" value="NOT_ANNOTATED_CDS"/>
    <property type="molecule type" value="Genomic_DNA"/>
</dbReference>
<organism evidence="2">
    <name type="scientific">Capitella teleta</name>
    <name type="common">Polychaete worm</name>
    <dbReference type="NCBI Taxonomy" id="283909"/>
    <lineage>
        <taxon>Eukaryota</taxon>
        <taxon>Metazoa</taxon>
        <taxon>Spiralia</taxon>
        <taxon>Lophotrochozoa</taxon>
        <taxon>Annelida</taxon>
        <taxon>Polychaeta</taxon>
        <taxon>Sedentaria</taxon>
        <taxon>Scolecida</taxon>
        <taxon>Capitellidae</taxon>
        <taxon>Capitella</taxon>
    </lineage>
</organism>
<sequence>MQELKVEHILASLIQKGVLSEEERNKICTGKSTTEKTRHFLDVLVRKGRDVNWYGSFREALKEPVTHNSEVKKKYRMLIEFLDNTILPDANKMRMNPYNALPGIHKIHSLEISEKNLSDSKVRFSLPENEEGNRRGETKPKDSKQMLIKGYYAKWVLAPENYATLIDEPEELFALLENANEESLLQQEKQTLQQIRRFELIYALSKRKKLPEGVELCMNSAVEEILCDQNASHLYVKYFHMLKEKHNLDLLAELVDSFYTTMTSVVLYSDRDGAERAGRVGLALSEFLLDVSCFDLANQTMRCLVEGLAKHDVLSTQLLQWKALVKLFEMHNMNLDFLEAEAAHKAATIVGEKIKQHPFGASLLEESSLFCALSSSFREQGKTSSAYSWALAALKNVGSDCKSLVIETLCCASEAFCLHFEVPQAEDLVLQAVSRARDEFSTYSPQYVKALLCYCHYSNEYRQDAQGVETARTAVEISDLLFNASHMLRALAHQALARALVVTQQFTDDEYFDHCLKAWHIAMEVLPGDHPRLASFQFTLAQCLQWRSSLSNDKAKEKHLLWAETEAEAAVATFSGKWGSLSPKTIAAKHLLAQIYTKMDKLPAALALIQENINTSQKSLTIHVMQKHLIKATLGNFYCSSEQPRDAIPILCEVIEGVDCRGTYLSWVHLSYDSLISSLKSMDESERANIYQNKLMDWMMRNPKPSAAITWYQLHSSPVPYSEWLKNFMKRK</sequence>
<dbReference type="GO" id="GO:0031462">
    <property type="term" value="C:Cul2-RING ubiquitin ligase complex"/>
    <property type="evidence" value="ECO:0007669"/>
    <property type="project" value="TreeGrafter"/>
</dbReference>
<dbReference type="InterPro" id="IPR042476">
    <property type="entry name" value="APPBP2"/>
</dbReference>
<dbReference type="InterPro" id="IPR011029">
    <property type="entry name" value="DEATH-like_dom_sf"/>
</dbReference>
<keyword evidence="4" id="KW-1185">Reference proteome</keyword>
<evidence type="ECO:0000313" key="3">
    <source>
        <dbReference type="EnsemblMetazoa" id="CapteP214307"/>
    </source>
</evidence>
<dbReference type="EMBL" id="KB293301">
    <property type="protein sequence ID" value="ELU16144.1"/>
    <property type="molecule type" value="Genomic_DNA"/>
</dbReference>
<dbReference type="InterPro" id="IPR001315">
    <property type="entry name" value="CARD"/>
</dbReference>
<dbReference type="PANTHER" id="PTHR46575:SF1">
    <property type="entry name" value="AMYLOID PROTEIN-BINDING PROTEIN 2"/>
    <property type="match status" value="1"/>
</dbReference>
<gene>
    <name evidence="2" type="ORF">CAPTEDRAFT_214307</name>
</gene>
<reference evidence="3" key="3">
    <citation type="submission" date="2015-06" db="UniProtKB">
        <authorList>
            <consortium name="EnsemblMetazoa"/>
        </authorList>
    </citation>
    <scope>IDENTIFICATION</scope>
</reference>
<dbReference type="InterPro" id="IPR011990">
    <property type="entry name" value="TPR-like_helical_dom_sf"/>
</dbReference>
<dbReference type="OMA" id="FCHFSNE"/>
<dbReference type="OrthoDB" id="9996794at2759"/>